<sequence length="126" mass="13886">MRTEVPAAEAWAVVKTVVASHLDERGRRPAMPETAVFRRVATDVLRQTRGQFAVMESVIGLYPAIARLPERLFDVVVLRFVLGYPTGQVAAIMGLEEGTVRSHVHHARGKLSRELGCGDPDGRRTP</sequence>
<comment type="similarity">
    <text evidence="1">Belongs to the sigma-70 factor family. ECF subfamily.</text>
</comment>
<evidence type="ECO:0000256" key="1">
    <source>
        <dbReference type="ARBA" id="ARBA00010641"/>
    </source>
</evidence>
<accession>A0A7X6D4B7</accession>
<evidence type="ECO:0000256" key="2">
    <source>
        <dbReference type="ARBA" id="ARBA00023015"/>
    </source>
</evidence>
<name>A0A7X6D4B7_9ACTN</name>
<dbReference type="GO" id="GO:0016987">
    <property type="term" value="F:sigma factor activity"/>
    <property type="evidence" value="ECO:0007669"/>
    <property type="project" value="UniProtKB-KW"/>
</dbReference>
<reference evidence="6 7" key="1">
    <citation type="submission" date="2020-03" db="EMBL/GenBank/DDBJ databases">
        <title>Draft genome of Streptomyces sp. ventii, isolated from the Axial Seamount in the Pacific Ocean, and resequencing of the two type strains Streptomyces lonarensis strain NCL 716 and Streptomyces bohaiensis strain 11A07.</title>
        <authorList>
            <person name="Loughran R.M."/>
            <person name="Pfannmuller K.M."/>
            <person name="Wasson B.J."/>
            <person name="Deadmond M.C."/>
            <person name="Paddock B.E."/>
            <person name="Koyack M.J."/>
            <person name="Gallegos D.A."/>
            <person name="Mitchell E.A."/>
            <person name="Ushijima B."/>
            <person name="Saw J.H."/>
            <person name="Mcphail K.L."/>
            <person name="Videau P."/>
        </authorList>
    </citation>
    <scope>NUCLEOTIDE SEQUENCE [LARGE SCALE GENOMIC DNA]</scope>
    <source>
        <strain evidence="6 7">NCL716</strain>
    </source>
</reference>
<comment type="caution">
    <text evidence="6">The sequence shown here is derived from an EMBL/GenBank/DDBJ whole genome shotgun (WGS) entry which is preliminary data.</text>
</comment>
<dbReference type="PROSITE" id="PS00622">
    <property type="entry name" value="HTH_LUXR_1"/>
    <property type="match status" value="1"/>
</dbReference>
<evidence type="ECO:0000313" key="7">
    <source>
        <dbReference type="Proteomes" id="UP000578686"/>
    </source>
</evidence>
<keyword evidence="3" id="KW-0731">Sigma factor</keyword>
<proteinExistence type="inferred from homology"/>
<dbReference type="InterPro" id="IPR036388">
    <property type="entry name" value="WH-like_DNA-bd_sf"/>
</dbReference>
<dbReference type="InterPro" id="IPR000792">
    <property type="entry name" value="Tscrpt_reg_LuxR_C"/>
</dbReference>
<dbReference type="Pfam" id="PF08281">
    <property type="entry name" value="Sigma70_r4_2"/>
    <property type="match status" value="1"/>
</dbReference>
<dbReference type="InterPro" id="IPR013249">
    <property type="entry name" value="RNA_pol_sigma70_r4_t2"/>
</dbReference>
<dbReference type="AlphaFoldDB" id="A0A7X6D4B7"/>
<organism evidence="6 7">
    <name type="scientific">Streptomyces lonarensis</name>
    <dbReference type="NCBI Taxonomy" id="700599"/>
    <lineage>
        <taxon>Bacteria</taxon>
        <taxon>Bacillati</taxon>
        <taxon>Actinomycetota</taxon>
        <taxon>Actinomycetes</taxon>
        <taxon>Kitasatosporales</taxon>
        <taxon>Streptomycetaceae</taxon>
        <taxon>Streptomyces</taxon>
    </lineage>
</organism>
<evidence type="ECO:0000256" key="4">
    <source>
        <dbReference type="ARBA" id="ARBA00023163"/>
    </source>
</evidence>
<protein>
    <submittedName>
        <fullName evidence="6">Sigma-70 family RNA polymerase sigma factor</fullName>
    </submittedName>
</protein>
<dbReference type="InterPro" id="IPR013324">
    <property type="entry name" value="RNA_pol_sigma_r3/r4-like"/>
</dbReference>
<evidence type="ECO:0000256" key="3">
    <source>
        <dbReference type="ARBA" id="ARBA00023082"/>
    </source>
</evidence>
<evidence type="ECO:0000313" key="6">
    <source>
        <dbReference type="EMBL" id="NJQ07840.1"/>
    </source>
</evidence>
<keyword evidence="7" id="KW-1185">Reference proteome</keyword>
<evidence type="ECO:0000259" key="5">
    <source>
        <dbReference type="PROSITE" id="PS00622"/>
    </source>
</evidence>
<dbReference type="GO" id="GO:0006352">
    <property type="term" value="P:DNA-templated transcription initiation"/>
    <property type="evidence" value="ECO:0007669"/>
    <property type="project" value="InterPro"/>
</dbReference>
<dbReference type="EMBL" id="JAAVJD010000205">
    <property type="protein sequence ID" value="NJQ07840.1"/>
    <property type="molecule type" value="Genomic_DNA"/>
</dbReference>
<dbReference type="Gene3D" id="1.10.10.10">
    <property type="entry name" value="Winged helix-like DNA-binding domain superfamily/Winged helix DNA-binding domain"/>
    <property type="match status" value="1"/>
</dbReference>
<dbReference type="SUPFAM" id="SSF88659">
    <property type="entry name" value="Sigma3 and sigma4 domains of RNA polymerase sigma factors"/>
    <property type="match status" value="1"/>
</dbReference>
<feature type="domain" description="HTH luxR-type" evidence="5">
    <location>
        <begin position="83"/>
        <end position="110"/>
    </location>
</feature>
<dbReference type="CDD" id="cd06171">
    <property type="entry name" value="Sigma70_r4"/>
    <property type="match status" value="1"/>
</dbReference>
<keyword evidence="2" id="KW-0805">Transcription regulation</keyword>
<gene>
    <name evidence="6" type="ORF">HCN56_20190</name>
</gene>
<dbReference type="GO" id="GO:0003677">
    <property type="term" value="F:DNA binding"/>
    <property type="evidence" value="ECO:0007669"/>
    <property type="project" value="InterPro"/>
</dbReference>
<dbReference type="Proteomes" id="UP000578686">
    <property type="component" value="Unassembled WGS sequence"/>
</dbReference>
<keyword evidence="4" id="KW-0804">Transcription</keyword>